<evidence type="ECO:0000313" key="8">
    <source>
        <dbReference type="EMBL" id="RWS06357.1"/>
    </source>
</evidence>
<dbReference type="AlphaFoldDB" id="A0A3S3NUN6"/>
<organism evidence="8 10">
    <name type="scientific">Dinothrombium tinctorium</name>
    <dbReference type="NCBI Taxonomy" id="1965070"/>
    <lineage>
        <taxon>Eukaryota</taxon>
        <taxon>Metazoa</taxon>
        <taxon>Ecdysozoa</taxon>
        <taxon>Arthropoda</taxon>
        <taxon>Chelicerata</taxon>
        <taxon>Arachnida</taxon>
        <taxon>Acari</taxon>
        <taxon>Acariformes</taxon>
        <taxon>Trombidiformes</taxon>
        <taxon>Prostigmata</taxon>
        <taxon>Anystina</taxon>
        <taxon>Parasitengona</taxon>
        <taxon>Trombidioidea</taxon>
        <taxon>Trombidiidae</taxon>
        <taxon>Dinothrombium</taxon>
    </lineage>
</organism>
<dbReference type="SUPFAM" id="SSF143724">
    <property type="entry name" value="PHP14-like"/>
    <property type="match status" value="1"/>
</dbReference>
<dbReference type="Proteomes" id="UP000285301">
    <property type="component" value="Unassembled WGS sequence"/>
</dbReference>
<dbReference type="OrthoDB" id="10249612at2759"/>
<dbReference type="PANTHER" id="PTHR12258">
    <property type="entry name" value="JANUS-A/JANUS-B"/>
    <property type="match status" value="1"/>
</dbReference>
<dbReference type="GO" id="GO:0007548">
    <property type="term" value="P:sex differentiation"/>
    <property type="evidence" value="ECO:0007669"/>
    <property type="project" value="UniProtKB-KW"/>
</dbReference>
<evidence type="ECO:0000256" key="4">
    <source>
        <dbReference type="ARBA" id="ARBA00022928"/>
    </source>
</evidence>
<dbReference type="STRING" id="1965070.A0A3S3NUN6"/>
<evidence type="ECO:0000256" key="6">
    <source>
        <dbReference type="PIRSR" id="PIRSR607702-1"/>
    </source>
</evidence>
<dbReference type="Gene3D" id="3.50.20.20">
    <property type="entry name" value="Janus/Ocnus"/>
    <property type="match status" value="1"/>
</dbReference>
<gene>
    <name evidence="9" type="ORF">B4U79_02549</name>
    <name evidence="8" type="ORF">B4U79_08762</name>
</gene>
<comment type="caution">
    <text evidence="8">The sequence shown here is derived from an EMBL/GenBank/DDBJ whole genome shotgun (WGS) entry which is preliminary data.</text>
</comment>
<comment type="similarity">
    <text evidence="2">Belongs to the janus family.</text>
</comment>
<reference evidence="8 10" key="1">
    <citation type="journal article" date="2018" name="Gigascience">
        <title>Genomes of trombidid mites reveal novel predicted allergens and laterally-transferred genes associated with secondary metabolism.</title>
        <authorList>
            <person name="Dong X."/>
            <person name="Chaisiri K."/>
            <person name="Xia D."/>
            <person name="Armstrong S.D."/>
            <person name="Fang Y."/>
            <person name="Donnelly M.J."/>
            <person name="Kadowaki T."/>
            <person name="McGarry J.W."/>
            <person name="Darby A.C."/>
            <person name="Makepeace B.L."/>
        </authorList>
    </citation>
    <scope>NUCLEOTIDE SEQUENCE [LARGE SCALE GENOMIC DNA]</scope>
    <source>
        <strain evidence="8">UoL-WK</strain>
    </source>
</reference>
<reference evidence="8" key="2">
    <citation type="submission" date="2018-11" db="EMBL/GenBank/DDBJ databases">
        <title>Trombidioid mite genomics.</title>
        <authorList>
            <person name="Dong X."/>
        </authorList>
    </citation>
    <scope>NUCLEOTIDE SEQUENCE</scope>
    <source>
        <strain evidence="8">UoL-WK</strain>
    </source>
</reference>
<evidence type="ECO:0000256" key="3">
    <source>
        <dbReference type="ARBA" id="ARBA00022782"/>
    </source>
</evidence>
<dbReference type="Pfam" id="PF05005">
    <property type="entry name" value="Ocnus"/>
    <property type="match status" value="1"/>
</dbReference>
<evidence type="ECO:0000256" key="5">
    <source>
        <dbReference type="ARBA" id="ARBA00068496"/>
    </source>
</evidence>
<name>A0A3S3NUN6_9ACAR</name>
<evidence type="ECO:0000256" key="7">
    <source>
        <dbReference type="PIRSR" id="PIRSR607702-2"/>
    </source>
</evidence>
<dbReference type="InterPro" id="IPR038596">
    <property type="entry name" value="Janus_sf"/>
</dbReference>
<dbReference type="GO" id="GO:0005829">
    <property type="term" value="C:cytosol"/>
    <property type="evidence" value="ECO:0007669"/>
    <property type="project" value="TreeGrafter"/>
</dbReference>
<keyword evidence="3" id="KW-0221">Differentiation</keyword>
<sequence length="115" mass="13304">MDSVETVDIETGLFKYVLIKVSDKQTKQEKYIVRGYNWAPYHGDIVEKIEPQLKAMKLSCFCVGGGRIEHDSEAKTIFVFGYSQGYGKADHSITCELLRQKYPDYNKIYWSDEGY</sequence>
<evidence type="ECO:0000256" key="1">
    <source>
        <dbReference type="ARBA" id="ARBA00002508"/>
    </source>
</evidence>
<proteinExistence type="inferred from homology"/>
<dbReference type="GO" id="GO:0030154">
    <property type="term" value="P:cell differentiation"/>
    <property type="evidence" value="ECO:0007669"/>
    <property type="project" value="UniProtKB-KW"/>
</dbReference>
<dbReference type="EMBL" id="NCKU01002871">
    <property type="protein sequence ID" value="RWS08645.1"/>
    <property type="molecule type" value="Genomic_DNA"/>
</dbReference>
<feature type="binding site" evidence="7">
    <location>
        <position position="15"/>
    </location>
    <ligand>
        <name>substrate</name>
    </ligand>
</feature>
<dbReference type="FunFam" id="3.50.20.20:FF:000002">
    <property type="entry name" value="Sex-regulated protein janus-B"/>
    <property type="match status" value="1"/>
</dbReference>
<keyword evidence="10" id="KW-1185">Reference proteome</keyword>
<dbReference type="PANTHER" id="PTHR12258:SF5">
    <property type="entry name" value="BCDNA.GH02250-RELATED"/>
    <property type="match status" value="1"/>
</dbReference>
<comment type="function">
    <text evidence="1">JanA and janB regulate somatic sex differentiation.</text>
</comment>
<evidence type="ECO:0000313" key="9">
    <source>
        <dbReference type="EMBL" id="RWS08645.1"/>
    </source>
</evidence>
<accession>A0A3S3NUN6</accession>
<evidence type="ECO:0000313" key="10">
    <source>
        <dbReference type="Proteomes" id="UP000285301"/>
    </source>
</evidence>
<evidence type="ECO:0000256" key="2">
    <source>
        <dbReference type="ARBA" id="ARBA00010971"/>
    </source>
</evidence>
<dbReference type="GO" id="GO:0101006">
    <property type="term" value="F:protein histidine phosphatase activity"/>
    <property type="evidence" value="ECO:0007669"/>
    <property type="project" value="TreeGrafter"/>
</dbReference>
<dbReference type="EMBL" id="NCKU01004161">
    <property type="protein sequence ID" value="RWS06357.1"/>
    <property type="molecule type" value="Genomic_DNA"/>
</dbReference>
<feature type="active site" description="Proton acceptor" evidence="6">
    <location>
        <position position="42"/>
    </location>
</feature>
<protein>
    <recommendedName>
        <fullName evidence="5">Sex-regulated protein janus-B</fullName>
    </recommendedName>
</protein>
<dbReference type="InterPro" id="IPR007702">
    <property type="entry name" value="Janus"/>
</dbReference>
<keyword evidence="4" id="KW-0726">Sexual differentiation</keyword>